<dbReference type="EnsemblPlants" id="Solyc08g023633.1.1">
    <property type="protein sequence ID" value="Solyc08g023633.1.1"/>
    <property type="gene ID" value="Solyc08g023633.1"/>
</dbReference>
<dbReference type="PANTHER" id="PTHR11439:SF441">
    <property type="entry name" value="REVERSE TRANSCRIPTASE TY1_COPIA-TYPE DOMAIN-CONTAINING PROTEIN"/>
    <property type="match status" value="1"/>
</dbReference>
<dbReference type="AlphaFoldDB" id="A0A3Q7IH01"/>
<reference evidence="2" key="2">
    <citation type="submission" date="2019-01" db="UniProtKB">
        <authorList>
            <consortium name="EnsemblPlants"/>
        </authorList>
    </citation>
    <scope>IDENTIFICATION</scope>
    <source>
        <strain evidence="2">cv. Heinz 1706</strain>
    </source>
</reference>
<evidence type="ECO:0000256" key="1">
    <source>
        <dbReference type="SAM" id="MobiDB-lite"/>
    </source>
</evidence>
<dbReference type="Gramene" id="Solyc08g023633.1.1">
    <property type="protein sequence ID" value="Solyc08g023633.1.1"/>
    <property type="gene ID" value="Solyc08g023633.1"/>
</dbReference>
<proteinExistence type="predicted"/>
<evidence type="ECO:0000313" key="3">
    <source>
        <dbReference type="Proteomes" id="UP000004994"/>
    </source>
</evidence>
<organism evidence="2">
    <name type="scientific">Solanum lycopersicum</name>
    <name type="common">Tomato</name>
    <name type="synonym">Lycopersicon esculentum</name>
    <dbReference type="NCBI Taxonomy" id="4081"/>
    <lineage>
        <taxon>Eukaryota</taxon>
        <taxon>Viridiplantae</taxon>
        <taxon>Streptophyta</taxon>
        <taxon>Embryophyta</taxon>
        <taxon>Tracheophyta</taxon>
        <taxon>Spermatophyta</taxon>
        <taxon>Magnoliopsida</taxon>
        <taxon>eudicotyledons</taxon>
        <taxon>Gunneridae</taxon>
        <taxon>Pentapetalae</taxon>
        <taxon>asterids</taxon>
        <taxon>lamiids</taxon>
        <taxon>Solanales</taxon>
        <taxon>Solanaceae</taxon>
        <taxon>Solanoideae</taxon>
        <taxon>Solaneae</taxon>
        <taxon>Solanum</taxon>
        <taxon>Solanum subgen. Lycopersicon</taxon>
    </lineage>
</organism>
<name>A0A3Q7IH01_SOLLC</name>
<keyword evidence="3" id="KW-1185">Reference proteome</keyword>
<reference evidence="2" key="1">
    <citation type="journal article" date="2012" name="Nature">
        <title>The tomato genome sequence provides insights into fleshy fruit evolution.</title>
        <authorList>
            <consortium name="Tomato Genome Consortium"/>
        </authorList>
    </citation>
    <scope>NUCLEOTIDE SEQUENCE [LARGE SCALE GENOMIC DNA]</scope>
    <source>
        <strain evidence="2">cv. Heinz 1706</strain>
    </source>
</reference>
<dbReference type="Proteomes" id="UP000004994">
    <property type="component" value="Chromosome 8"/>
</dbReference>
<sequence length="191" mass="21420">MQTIVFDDTIQVSVPVLNIQDDDHVCMHDHTDSTTRYSIDHTSDEPNMNPFSVVQEPTISSTIEKRQSTRTSRPPFSQKDFVTSTKSGSNLSQFMNAPKRSHMDVVVRVVRYNKQNPGSGIFLVAQSSDSLQAYCDADWGSCLDTRKSITGYMVKFEDSLLSLKSKKQSTVSRSSAEAEYRSMVFTIAEVT</sequence>
<protein>
    <submittedName>
        <fullName evidence="2">Uncharacterized protein</fullName>
    </submittedName>
</protein>
<feature type="region of interest" description="Disordered" evidence="1">
    <location>
        <begin position="60"/>
        <end position="82"/>
    </location>
</feature>
<dbReference type="PANTHER" id="PTHR11439">
    <property type="entry name" value="GAG-POL-RELATED RETROTRANSPOSON"/>
    <property type="match status" value="1"/>
</dbReference>
<accession>A0A3Q7IH01</accession>
<dbReference type="STRING" id="4081.A0A3Q7IH01"/>
<feature type="compositionally biased region" description="Polar residues" evidence="1">
    <location>
        <begin position="69"/>
        <end position="82"/>
    </location>
</feature>
<dbReference type="CDD" id="cd09272">
    <property type="entry name" value="RNase_HI_RT_Ty1"/>
    <property type="match status" value="1"/>
</dbReference>
<dbReference type="InParanoid" id="A0A3Q7IH01"/>
<evidence type="ECO:0000313" key="2">
    <source>
        <dbReference type="EnsemblPlants" id="Solyc08g023633.1.1"/>
    </source>
</evidence>